<dbReference type="CDD" id="cd06223">
    <property type="entry name" value="PRTases_typeI"/>
    <property type="match status" value="1"/>
</dbReference>
<dbReference type="InterPro" id="IPR005946">
    <property type="entry name" value="Rib-P_diPkinase"/>
</dbReference>
<gene>
    <name evidence="1" type="ORF">HED64_02640</name>
</gene>
<reference evidence="1 2" key="1">
    <citation type="submission" date="2020-04" db="EMBL/GenBank/DDBJ databases">
        <title>Paeniglutamicibacter sp. ANT13_2, a novel actinomycete isolated from sediment in Antarctica.</title>
        <authorList>
            <person name="Sakdapetsiri C."/>
            <person name="Pinyakong O."/>
        </authorList>
    </citation>
    <scope>NUCLEOTIDE SEQUENCE [LARGE SCALE GENOMIC DNA]</scope>
    <source>
        <strain evidence="1 2">ANT13_2</strain>
    </source>
</reference>
<proteinExistence type="predicted"/>
<dbReference type="Gene3D" id="3.40.50.2020">
    <property type="match status" value="2"/>
</dbReference>
<dbReference type="EMBL" id="JAAWVT010000001">
    <property type="protein sequence ID" value="NKG19605.1"/>
    <property type="molecule type" value="Genomic_DNA"/>
</dbReference>
<organism evidence="1 2">
    <name type="scientific">Paeniglutamicibacter terrestris</name>
    <dbReference type="NCBI Taxonomy" id="2723403"/>
    <lineage>
        <taxon>Bacteria</taxon>
        <taxon>Bacillati</taxon>
        <taxon>Actinomycetota</taxon>
        <taxon>Actinomycetes</taxon>
        <taxon>Micrococcales</taxon>
        <taxon>Micrococcaceae</taxon>
        <taxon>Paeniglutamicibacter</taxon>
    </lineage>
</organism>
<evidence type="ECO:0000313" key="1">
    <source>
        <dbReference type="EMBL" id="NKG19605.1"/>
    </source>
</evidence>
<accession>A0ABX1G1Q3</accession>
<dbReference type="InterPro" id="IPR029057">
    <property type="entry name" value="PRTase-like"/>
</dbReference>
<protein>
    <submittedName>
        <fullName evidence="1">Ribose-phosphate pyrophosphokinase</fullName>
    </submittedName>
</protein>
<keyword evidence="2" id="KW-1185">Reference proteome</keyword>
<dbReference type="SUPFAM" id="SSF53271">
    <property type="entry name" value="PRTase-like"/>
    <property type="match status" value="1"/>
</dbReference>
<dbReference type="RefSeq" id="WP_168150538.1">
    <property type="nucleotide sequence ID" value="NZ_JAAWVT010000001.1"/>
</dbReference>
<name>A0ABX1G1Q3_9MICC</name>
<dbReference type="PANTHER" id="PTHR10210">
    <property type="entry name" value="RIBOSE-PHOSPHATE DIPHOSPHOKINASE FAMILY MEMBER"/>
    <property type="match status" value="1"/>
</dbReference>
<dbReference type="InterPro" id="IPR000836">
    <property type="entry name" value="PRTase_dom"/>
</dbReference>
<sequence length="281" mass="29529">MIKTYATVAAGFTVYSDAISMNFPAGEQHIKVSEASTQTPSHVLVTGTDANDYVAAAMWIDYAHQLGHKVAALIPYLPGARQDRGNPFGAQVYANLINSMKADRVVCFDPHSPVMPELINNLVVVDSDSVISAALRVSTRAHVGVIAPDAGAVARAQRAATALGVPLYRSVKKRDFATGKLSGFDCETLPAEGRLLVVDDICDGGGTFMGLATATGLPADRLDLWVSHGVFSGRAGNLTEAYGRIFTTDSHPGHENPAVAATIVPLMAHLVQAANATACQS</sequence>
<dbReference type="PANTHER" id="PTHR10210:SF41">
    <property type="entry name" value="RIBOSE-PHOSPHATE PYROPHOSPHOKINASE 1, CHLOROPLASTIC"/>
    <property type="match status" value="1"/>
</dbReference>
<comment type="caution">
    <text evidence="1">The sequence shown here is derived from an EMBL/GenBank/DDBJ whole genome shotgun (WGS) entry which is preliminary data.</text>
</comment>
<evidence type="ECO:0000313" key="2">
    <source>
        <dbReference type="Proteomes" id="UP000746595"/>
    </source>
</evidence>
<dbReference type="Proteomes" id="UP000746595">
    <property type="component" value="Unassembled WGS sequence"/>
</dbReference>